<organism evidence="1">
    <name type="scientific">marine metagenome</name>
    <dbReference type="NCBI Taxonomy" id="408172"/>
    <lineage>
        <taxon>unclassified sequences</taxon>
        <taxon>metagenomes</taxon>
        <taxon>ecological metagenomes</taxon>
    </lineage>
</organism>
<dbReference type="EMBL" id="UINC01011235">
    <property type="protein sequence ID" value="SVA49677.1"/>
    <property type="molecule type" value="Genomic_DNA"/>
</dbReference>
<evidence type="ECO:0000313" key="1">
    <source>
        <dbReference type="EMBL" id="SVA49677.1"/>
    </source>
</evidence>
<proteinExistence type="predicted"/>
<gene>
    <name evidence="1" type="ORF">METZ01_LOCUS102531</name>
</gene>
<dbReference type="AlphaFoldDB" id="A0A381WCJ6"/>
<reference evidence="1" key="1">
    <citation type="submission" date="2018-05" db="EMBL/GenBank/DDBJ databases">
        <authorList>
            <person name="Lanie J.A."/>
            <person name="Ng W.-L."/>
            <person name="Kazmierczak K.M."/>
            <person name="Andrzejewski T.M."/>
            <person name="Davidsen T.M."/>
            <person name="Wayne K.J."/>
            <person name="Tettelin H."/>
            <person name="Glass J.I."/>
            <person name="Rusch D."/>
            <person name="Podicherti R."/>
            <person name="Tsui H.-C.T."/>
            <person name="Winkler M.E."/>
        </authorList>
    </citation>
    <scope>NUCLEOTIDE SEQUENCE</scope>
</reference>
<name>A0A381WCJ6_9ZZZZ</name>
<protein>
    <submittedName>
        <fullName evidence="1">Uncharacterized protein</fullName>
    </submittedName>
</protein>
<sequence length="202" mass="22306">MSKNIIIGIVIGVMALGGARFFWAPLEQTTHYHANWAVYIDDVRLDLSSDKYMEDVSSNCYGSDGLVSPESRVHMHLGEQDVVHIHHAGATWGHLLMNLGFGVGEGFMVRPDGTILSDNKDERFTYVLNGQILTSIHNQLISSTDRLLISYGAGSIDSVLENQFTEVMSDAIEYNDKADPATCSGGHQPLSLSERLKMAFWS</sequence>
<accession>A0A381WCJ6</accession>